<sequence>MSTTQPGILDPLPSQARYLTFDLLPDTDPASLKQCLQNLTPDQSLVVGLGTSLINSLEGYISGLKPFPSLSNQGIDIPSTNRALWLWLRGEDRGELLHQQRRLCQQLADCFELTQAVDSFLHADGHDLTGYEDGTENPEGEEAVQAAFSRQTSLEGSSFVAVQQWVHDFNRFDAMSTEQQDDCIGRRRSDNVEFEGSPASAHVKRTAQESFTPEAFVLRRSMPWSSDQGAGLMFVAFGHSLAPFEAQLIRMMGLEDGITDALFKFTRPVTGSYYWCPALEDGKLDLSPLEN</sequence>
<evidence type="ECO:0000259" key="6">
    <source>
        <dbReference type="Pfam" id="PF20628"/>
    </source>
</evidence>
<name>A0A369W8Z9_9GAMM</name>
<evidence type="ECO:0000256" key="3">
    <source>
        <dbReference type="ARBA" id="ARBA00022723"/>
    </source>
</evidence>
<dbReference type="GO" id="GO:0004601">
    <property type="term" value="F:peroxidase activity"/>
    <property type="evidence" value="ECO:0007669"/>
    <property type="project" value="UniProtKB-KW"/>
</dbReference>
<dbReference type="Proteomes" id="UP000253769">
    <property type="component" value="Unassembled WGS sequence"/>
</dbReference>
<evidence type="ECO:0000256" key="1">
    <source>
        <dbReference type="ARBA" id="ARBA00001970"/>
    </source>
</evidence>
<dbReference type="GO" id="GO:0046872">
    <property type="term" value="F:metal ion binding"/>
    <property type="evidence" value="ECO:0007669"/>
    <property type="project" value="UniProtKB-KW"/>
</dbReference>
<dbReference type="EMBL" id="QQOH01000006">
    <property type="protein sequence ID" value="RDE18127.1"/>
    <property type="molecule type" value="Genomic_DNA"/>
</dbReference>
<gene>
    <name evidence="7" type="ORF">DV711_18630</name>
</gene>
<evidence type="ECO:0000256" key="4">
    <source>
        <dbReference type="ARBA" id="ARBA00023002"/>
    </source>
</evidence>
<protein>
    <submittedName>
        <fullName evidence="7">Dyp-type peroxidase</fullName>
    </submittedName>
</protein>
<dbReference type="GO" id="GO:0020037">
    <property type="term" value="F:heme binding"/>
    <property type="evidence" value="ECO:0007669"/>
    <property type="project" value="InterPro"/>
</dbReference>
<dbReference type="PANTHER" id="PTHR30521:SF0">
    <property type="entry name" value="DYP-TYPE PEROXIDASE FAMILY PROTEIN"/>
    <property type="match status" value="1"/>
</dbReference>
<evidence type="ECO:0000256" key="5">
    <source>
        <dbReference type="ARBA" id="ARBA00023004"/>
    </source>
</evidence>
<dbReference type="NCBIfam" id="TIGR01413">
    <property type="entry name" value="Dyp_perox_fam"/>
    <property type="match status" value="1"/>
</dbReference>
<dbReference type="Pfam" id="PF20628">
    <property type="entry name" value="Dyp_perox_C"/>
    <property type="match status" value="1"/>
</dbReference>
<dbReference type="GO" id="GO:0005829">
    <property type="term" value="C:cytosol"/>
    <property type="evidence" value="ECO:0007669"/>
    <property type="project" value="TreeGrafter"/>
</dbReference>
<accession>A0A369W8Z9</accession>
<evidence type="ECO:0000313" key="8">
    <source>
        <dbReference type="Proteomes" id="UP000253769"/>
    </source>
</evidence>
<dbReference type="SUPFAM" id="SSF54909">
    <property type="entry name" value="Dimeric alpha+beta barrel"/>
    <property type="match status" value="1"/>
</dbReference>
<reference evidence="7 8" key="1">
    <citation type="submission" date="2018-07" db="EMBL/GenBank/DDBJ databases">
        <title>Motiliproteus coralliicola sp. nov., a bacterium isolated from Coral.</title>
        <authorList>
            <person name="Wang G."/>
        </authorList>
    </citation>
    <scope>NUCLEOTIDE SEQUENCE [LARGE SCALE GENOMIC DNA]</scope>
    <source>
        <strain evidence="7 8">C34</strain>
    </source>
</reference>
<organism evidence="7 8">
    <name type="scientific">Motiliproteus coralliicola</name>
    <dbReference type="NCBI Taxonomy" id="2283196"/>
    <lineage>
        <taxon>Bacteria</taxon>
        <taxon>Pseudomonadati</taxon>
        <taxon>Pseudomonadota</taxon>
        <taxon>Gammaproteobacteria</taxon>
        <taxon>Oceanospirillales</taxon>
        <taxon>Oceanospirillaceae</taxon>
        <taxon>Motiliproteus</taxon>
    </lineage>
</organism>
<dbReference type="RefSeq" id="WP_114697248.1">
    <property type="nucleotide sequence ID" value="NZ_QQOH01000006.1"/>
</dbReference>
<proteinExistence type="predicted"/>
<evidence type="ECO:0000256" key="2">
    <source>
        <dbReference type="ARBA" id="ARBA00022559"/>
    </source>
</evidence>
<keyword evidence="8" id="KW-1185">Reference proteome</keyword>
<dbReference type="AlphaFoldDB" id="A0A369W8Z9"/>
<keyword evidence="3" id="KW-0479">Metal-binding</keyword>
<keyword evidence="4" id="KW-0560">Oxidoreductase</keyword>
<dbReference type="OrthoDB" id="3251355at2"/>
<dbReference type="InterPro" id="IPR048328">
    <property type="entry name" value="Dyp_perox_C"/>
</dbReference>
<dbReference type="PANTHER" id="PTHR30521">
    <property type="entry name" value="DEFERROCHELATASE/PEROXIDASE"/>
    <property type="match status" value="1"/>
</dbReference>
<dbReference type="PROSITE" id="PS51404">
    <property type="entry name" value="DYP_PEROXIDASE"/>
    <property type="match status" value="1"/>
</dbReference>
<evidence type="ECO:0000313" key="7">
    <source>
        <dbReference type="EMBL" id="RDE18127.1"/>
    </source>
</evidence>
<keyword evidence="2 7" id="KW-0575">Peroxidase</keyword>
<feature type="domain" description="Dyp-type peroxidase C-terminal" evidence="6">
    <location>
        <begin position="126"/>
        <end position="279"/>
    </location>
</feature>
<dbReference type="InterPro" id="IPR011008">
    <property type="entry name" value="Dimeric_a/b-barrel"/>
</dbReference>
<dbReference type="InterPro" id="IPR006314">
    <property type="entry name" value="Dyp_peroxidase"/>
</dbReference>
<comment type="caution">
    <text evidence="7">The sequence shown here is derived from an EMBL/GenBank/DDBJ whole genome shotgun (WGS) entry which is preliminary data.</text>
</comment>
<comment type="cofactor">
    <cofactor evidence="1">
        <name>heme b</name>
        <dbReference type="ChEBI" id="CHEBI:60344"/>
    </cofactor>
</comment>
<keyword evidence="5" id="KW-0408">Iron</keyword>